<evidence type="ECO:0000256" key="1">
    <source>
        <dbReference type="PROSITE-ProRule" id="PRU00235"/>
    </source>
</evidence>
<dbReference type="Pfam" id="PF00415">
    <property type="entry name" value="RCC1"/>
    <property type="match status" value="1"/>
</dbReference>
<keyword evidence="4" id="KW-1185">Reference proteome</keyword>
<evidence type="ECO:0000313" key="3">
    <source>
        <dbReference type="EMBL" id="KAK3094558.1"/>
    </source>
</evidence>
<comment type="caution">
    <text evidence="3">The sequence shown here is derived from an EMBL/GenBank/DDBJ whole genome shotgun (WGS) entry which is preliminary data.</text>
</comment>
<reference evidence="3" key="1">
    <citation type="submission" date="2019-08" db="EMBL/GenBank/DDBJ databases">
        <title>The improved chromosome-level genome for the pearl oyster Pinctada fucata martensii using PacBio sequencing and Hi-C.</title>
        <authorList>
            <person name="Zheng Z."/>
        </authorList>
    </citation>
    <scope>NUCLEOTIDE SEQUENCE</scope>
    <source>
        <strain evidence="3">ZZ-2019</strain>
        <tissue evidence="3">Adductor muscle</tissue>
    </source>
</reference>
<dbReference type="PANTHER" id="PTHR46849">
    <property type="entry name" value="RCC1 DOMAIN-CONTAINING PROTEIN 1"/>
    <property type="match status" value="1"/>
</dbReference>
<dbReference type="Proteomes" id="UP001186944">
    <property type="component" value="Unassembled WGS sequence"/>
</dbReference>
<accession>A0AA88XYZ7</accession>
<dbReference type="Pfam" id="PF13540">
    <property type="entry name" value="RCC1_2"/>
    <property type="match status" value="1"/>
</dbReference>
<dbReference type="InterPro" id="IPR000408">
    <property type="entry name" value="Reg_chr_condens"/>
</dbReference>
<dbReference type="EMBL" id="VSWD01000008">
    <property type="protein sequence ID" value="KAK3094558.1"/>
    <property type="molecule type" value="Genomic_DNA"/>
</dbReference>
<dbReference type="Gene3D" id="2.130.10.30">
    <property type="entry name" value="Regulator of chromosome condensation 1/beta-lactamase-inhibitor protein II"/>
    <property type="match status" value="1"/>
</dbReference>
<evidence type="ECO:0008006" key="5">
    <source>
        <dbReference type="Google" id="ProtNLM"/>
    </source>
</evidence>
<protein>
    <recommendedName>
        <fullName evidence="5">RCC1 domain-containing protein 1</fullName>
    </recommendedName>
</protein>
<evidence type="ECO:0000256" key="2">
    <source>
        <dbReference type="SAM" id="MobiDB-lite"/>
    </source>
</evidence>
<dbReference type="PANTHER" id="PTHR46849:SF1">
    <property type="entry name" value="RCC1 DOMAIN-CONTAINING PROTEIN 1"/>
    <property type="match status" value="1"/>
</dbReference>
<feature type="repeat" description="RCC1" evidence="1">
    <location>
        <begin position="163"/>
        <end position="214"/>
    </location>
</feature>
<dbReference type="SUPFAM" id="SSF50985">
    <property type="entry name" value="RCC1/BLIP-II"/>
    <property type="match status" value="1"/>
</dbReference>
<name>A0AA88XYZ7_PINIB</name>
<sequence length="415" mass="45640">MSTLDPCVLKCFNLHRIKVLPTKPDKTQCGKLISSSITGVEEIKDCTYLDEELFLLTNQSEIFHKGREDEDKGRKVKVNGDQGREVKVNGDNNSFSSIYSTDKMLILQELEDKSSLTRMDVTPGRDSSNLRFAYSMPQSISIGKPVTKVSCGKEHVLLGTETGQIYTFGGGSRGQLGHGNLENVESPKLMEGLVGVTMVTMAAGGWHSTAISDLGDLYVWGWNESGQLGFPCNACKHMQKTSTERQASPDKNFHSSSSKASSSLSSHMSDQSKSQAGAVNKSPMSKYNTDVVTDVQEEVEREDVPCSDLYEPDPMESQLFIQDTGAVQVQSEPSIVDLGDDVRVKKAACGSRHTVILTEKNTVLSAGWNDYGQLCQGDTDARDYFESVNFFRKMKLNVIDVYAGAWSTVFVVDDQ</sequence>
<organism evidence="3 4">
    <name type="scientific">Pinctada imbricata</name>
    <name type="common">Atlantic pearl-oyster</name>
    <name type="synonym">Pinctada martensii</name>
    <dbReference type="NCBI Taxonomy" id="66713"/>
    <lineage>
        <taxon>Eukaryota</taxon>
        <taxon>Metazoa</taxon>
        <taxon>Spiralia</taxon>
        <taxon>Lophotrochozoa</taxon>
        <taxon>Mollusca</taxon>
        <taxon>Bivalvia</taxon>
        <taxon>Autobranchia</taxon>
        <taxon>Pteriomorphia</taxon>
        <taxon>Pterioida</taxon>
        <taxon>Pterioidea</taxon>
        <taxon>Pteriidae</taxon>
        <taxon>Pinctada</taxon>
    </lineage>
</organism>
<feature type="compositionally biased region" description="Low complexity" evidence="2">
    <location>
        <begin position="254"/>
        <end position="276"/>
    </location>
</feature>
<dbReference type="PRINTS" id="PR00633">
    <property type="entry name" value="RCCNDNSATION"/>
</dbReference>
<feature type="region of interest" description="Disordered" evidence="2">
    <location>
        <begin position="241"/>
        <end position="286"/>
    </location>
</feature>
<evidence type="ECO:0000313" key="4">
    <source>
        <dbReference type="Proteomes" id="UP001186944"/>
    </source>
</evidence>
<dbReference type="InterPro" id="IPR052830">
    <property type="entry name" value="RCC1_domain-containing"/>
</dbReference>
<dbReference type="PROSITE" id="PS50012">
    <property type="entry name" value="RCC1_3"/>
    <property type="match status" value="1"/>
</dbReference>
<gene>
    <name evidence="3" type="ORF">FSP39_003386</name>
</gene>
<dbReference type="AlphaFoldDB" id="A0AA88XYZ7"/>
<proteinExistence type="predicted"/>
<dbReference type="InterPro" id="IPR009091">
    <property type="entry name" value="RCC1/BLIP-II"/>
</dbReference>